<organism evidence="2 3">
    <name type="scientific">Roseibium suaedae</name>
    <dbReference type="NCBI Taxonomy" id="735517"/>
    <lineage>
        <taxon>Bacteria</taxon>
        <taxon>Pseudomonadati</taxon>
        <taxon>Pseudomonadota</taxon>
        <taxon>Alphaproteobacteria</taxon>
        <taxon>Hyphomicrobiales</taxon>
        <taxon>Stappiaceae</taxon>
        <taxon>Roseibium</taxon>
    </lineage>
</organism>
<dbReference type="STRING" id="735517.SAMN05444272_2963"/>
<name>A0A1M7KSW5_9HYPH</name>
<protein>
    <recommendedName>
        <fullName evidence="4">DUF995 domain-containing protein</fullName>
    </recommendedName>
</protein>
<dbReference type="Proteomes" id="UP000186002">
    <property type="component" value="Unassembled WGS sequence"/>
</dbReference>
<feature type="signal peptide" evidence="1">
    <location>
        <begin position="1"/>
        <end position="20"/>
    </location>
</feature>
<feature type="chain" id="PRO_5012410056" description="DUF995 domain-containing protein" evidence="1">
    <location>
        <begin position="21"/>
        <end position="157"/>
    </location>
</feature>
<keyword evidence="1" id="KW-0732">Signal</keyword>
<dbReference type="AlphaFoldDB" id="A0A1M7KSW5"/>
<dbReference type="EMBL" id="FRBW01000003">
    <property type="protein sequence ID" value="SHM68462.1"/>
    <property type="molecule type" value="Genomic_DNA"/>
</dbReference>
<evidence type="ECO:0000313" key="2">
    <source>
        <dbReference type="EMBL" id="SHM68462.1"/>
    </source>
</evidence>
<evidence type="ECO:0000313" key="3">
    <source>
        <dbReference type="Proteomes" id="UP000186002"/>
    </source>
</evidence>
<keyword evidence="3" id="KW-1185">Reference proteome</keyword>
<evidence type="ECO:0008006" key="4">
    <source>
        <dbReference type="Google" id="ProtNLM"/>
    </source>
</evidence>
<evidence type="ECO:0000256" key="1">
    <source>
        <dbReference type="SAM" id="SignalP"/>
    </source>
</evidence>
<reference evidence="2 3" key="1">
    <citation type="submission" date="2016-11" db="EMBL/GenBank/DDBJ databases">
        <authorList>
            <person name="Jaros S."/>
            <person name="Januszkiewicz K."/>
            <person name="Wedrychowicz H."/>
        </authorList>
    </citation>
    <scope>NUCLEOTIDE SEQUENCE [LARGE SCALE GENOMIC DNA]</scope>
    <source>
        <strain evidence="2 3">DSM 22153</strain>
    </source>
</reference>
<dbReference type="RefSeq" id="WP_208980107.1">
    <property type="nucleotide sequence ID" value="NZ_FRBW01000003.1"/>
</dbReference>
<proteinExistence type="predicted"/>
<gene>
    <name evidence="2" type="ORF">SAMN05444272_2963</name>
</gene>
<sequence>MQTLIRAALGFCMMATVAQAAPQIGNGDFYLISRDGNGQFLGSHKIFDKNSEGMRQVAYCGRTYWIRPVTVAWTEVEVENENIVRVEYNFGKGWRPICNEPEKQVTLRDLGIEKDARYVLYSNGADLDDNQKHRFTAIRKAFSAPDGKSRGKATYHD</sequence>
<accession>A0A1M7KSW5</accession>